<reference evidence="3 4" key="2">
    <citation type="submission" date="2018-11" db="EMBL/GenBank/DDBJ databases">
        <authorList>
            <consortium name="Pathogen Informatics"/>
        </authorList>
    </citation>
    <scope>NUCLEOTIDE SEQUENCE [LARGE SCALE GENOMIC DNA]</scope>
</reference>
<evidence type="ECO:0000313" key="4">
    <source>
        <dbReference type="Proteomes" id="UP000050794"/>
    </source>
</evidence>
<keyword evidence="4" id="KW-1185">Reference proteome</keyword>
<comment type="caution">
    <text evidence="1">Lacks conserved residue(s) required for the propagation of feature annotation.</text>
</comment>
<name>A0A183UE47_TOXCA</name>
<evidence type="ECO:0000313" key="3">
    <source>
        <dbReference type="EMBL" id="VDM38088.1"/>
    </source>
</evidence>
<gene>
    <name evidence="3" type="ORF">TCNE_LOCUS6767</name>
</gene>
<dbReference type="WBParaSite" id="TCNE_0000676701-mRNA-1">
    <property type="protein sequence ID" value="TCNE_0000676701-mRNA-1"/>
    <property type="gene ID" value="TCNE_0000676701"/>
</dbReference>
<dbReference type="InterPro" id="IPR003582">
    <property type="entry name" value="ShKT_dom"/>
</dbReference>
<sequence>MKGLFSVVNVLQNIATLGPVSSLFLKQTFVAPATALSTCEDYDVDCGHWVALAAGYCDEWLRATCEVSCKVCRAKPSDRVPAHSVLKDVLQPICVDGHVHCAKWMRTGECTVNPAFMHVQCCSSCSTKPMFAS</sequence>
<dbReference type="PROSITE" id="PS51670">
    <property type="entry name" value="SHKT"/>
    <property type="match status" value="1"/>
</dbReference>
<dbReference type="SMART" id="SM00254">
    <property type="entry name" value="ShKT"/>
    <property type="match status" value="2"/>
</dbReference>
<protein>
    <submittedName>
        <fullName evidence="5">ShKT domain-containing protein</fullName>
    </submittedName>
</protein>
<reference evidence="5" key="1">
    <citation type="submission" date="2016-06" db="UniProtKB">
        <authorList>
            <consortium name="WormBaseParasite"/>
        </authorList>
    </citation>
    <scope>IDENTIFICATION</scope>
</reference>
<dbReference type="Pfam" id="PF01549">
    <property type="entry name" value="ShK"/>
    <property type="match status" value="2"/>
</dbReference>
<proteinExistence type="predicted"/>
<organism evidence="4 5">
    <name type="scientific">Toxocara canis</name>
    <name type="common">Canine roundworm</name>
    <dbReference type="NCBI Taxonomy" id="6265"/>
    <lineage>
        <taxon>Eukaryota</taxon>
        <taxon>Metazoa</taxon>
        <taxon>Ecdysozoa</taxon>
        <taxon>Nematoda</taxon>
        <taxon>Chromadorea</taxon>
        <taxon>Rhabditida</taxon>
        <taxon>Spirurina</taxon>
        <taxon>Ascaridomorpha</taxon>
        <taxon>Ascaridoidea</taxon>
        <taxon>Toxocaridae</taxon>
        <taxon>Toxocara</taxon>
    </lineage>
</organism>
<dbReference type="Proteomes" id="UP000050794">
    <property type="component" value="Unassembled WGS sequence"/>
</dbReference>
<dbReference type="AlphaFoldDB" id="A0A183UE47"/>
<dbReference type="EMBL" id="UYWY01019551">
    <property type="protein sequence ID" value="VDM38088.1"/>
    <property type="molecule type" value="Genomic_DNA"/>
</dbReference>
<feature type="domain" description="ShKT" evidence="2">
    <location>
        <begin position="39"/>
        <end position="72"/>
    </location>
</feature>
<accession>A0A183UE47</accession>
<evidence type="ECO:0000313" key="5">
    <source>
        <dbReference type="WBParaSite" id="TCNE_0000676701-mRNA-1"/>
    </source>
</evidence>
<evidence type="ECO:0000259" key="2">
    <source>
        <dbReference type="PROSITE" id="PS51670"/>
    </source>
</evidence>
<evidence type="ECO:0000256" key="1">
    <source>
        <dbReference type="PROSITE-ProRule" id="PRU01005"/>
    </source>
</evidence>